<dbReference type="Pfam" id="PF00437">
    <property type="entry name" value="T2SSE"/>
    <property type="match status" value="1"/>
</dbReference>
<comment type="caution">
    <text evidence="4">The sequence shown here is derived from an EMBL/GenBank/DDBJ whole genome shotgun (WGS) entry which is preliminary data.</text>
</comment>
<dbReference type="EMBL" id="LKKS01000144">
    <property type="protein sequence ID" value="KPM57991.1"/>
    <property type="molecule type" value="Genomic_DNA"/>
</dbReference>
<sequence>MLSDFRNRLRKQAVTPEASTPSKQGGGAKDPAEALMAWEHLAPDVLFETKSQVTSVEAEWRERTYQQLLKVMDLSLLDSLEQAEAVRQIRDICQRLLDEHSAPVSSASRQLIIKQITDEVLGLGPLEPLLADHTVSDILVNGHDSVYVERFGKLQRTDVRFRDDQHLLNIIDRIVSSLGRRIDESSPLVDARLKDGSRVNAIIPPLAIDGPSISIRRFAVDLLNVDSLIQAGALTPAIALLLKAIVRGRLNVLISGGTGCGKTTMLNVLSSFIPHNERIVTIEDSAELQLQQPHVVRLETRPANIEGRGEVGQRELVRNSLRMRPDRIVIGEVRGAEALDMLTAMNTGHDGSLTTIHANTARDALGRVENMVLMSGATFPIKAMRQQIASAIDVVIQLERQEDGKRRLVSVQEINGMEGEIITMTEIFSFVRNGLGEQGQVLGDFRPSGMVPAFRDSLAKRGIELPLTMFRPEWMEVGQP</sequence>
<evidence type="ECO:0000256" key="2">
    <source>
        <dbReference type="SAM" id="MobiDB-lite"/>
    </source>
</evidence>
<gene>
    <name evidence="4" type="ORF">HB13667_28740</name>
</gene>
<evidence type="ECO:0000313" key="4">
    <source>
        <dbReference type="EMBL" id="KPM57991.1"/>
    </source>
</evidence>
<name>A0A0P7CUD3_PSEPU</name>
<evidence type="ECO:0000259" key="3">
    <source>
        <dbReference type="Pfam" id="PF00437"/>
    </source>
</evidence>
<dbReference type="Proteomes" id="UP000050437">
    <property type="component" value="Unassembled WGS sequence"/>
</dbReference>
<dbReference type="AlphaFoldDB" id="A0A0P7CUD3"/>
<feature type="region of interest" description="Disordered" evidence="2">
    <location>
        <begin position="1"/>
        <end position="30"/>
    </location>
</feature>
<dbReference type="RefSeq" id="WP_054573860.1">
    <property type="nucleotide sequence ID" value="NZ_LKKS01000144.1"/>
</dbReference>
<dbReference type="InterPro" id="IPR050921">
    <property type="entry name" value="T4SS_GSP_E_ATPase"/>
</dbReference>
<protein>
    <submittedName>
        <fullName evidence="4">Pilus assembly protein CpaF</fullName>
    </submittedName>
</protein>
<dbReference type="GeneID" id="92659054"/>
<accession>A0A0P7CUD3</accession>
<dbReference type="PANTHER" id="PTHR30486:SF15">
    <property type="entry name" value="TYPE II_IV SECRETION SYSTEM ATPASE"/>
    <property type="match status" value="1"/>
</dbReference>
<dbReference type="PANTHER" id="PTHR30486">
    <property type="entry name" value="TWITCHING MOTILITY PROTEIN PILT"/>
    <property type="match status" value="1"/>
</dbReference>
<dbReference type="Gene3D" id="3.30.450.380">
    <property type="match status" value="1"/>
</dbReference>
<feature type="domain" description="Bacterial type II secretion system protein E" evidence="3">
    <location>
        <begin position="122"/>
        <end position="401"/>
    </location>
</feature>
<dbReference type="Gene3D" id="3.40.50.300">
    <property type="entry name" value="P-loop containing nucleotide triphosphate hydrolases"/>
    <property type="match status" value="1"/>
</dbReference>
<reference evidence="4 5" key="1">
    <citation type="submission" date="2015-10" db="EMBL/GenBank/DDBJ databases">
        <title>Pseudomonas putida clinical strains.</title>
        <authorList>
            <person name="Molina L."/>
            <person name="Udaondo Z."/>
        </authorList>
    </citation>
    <scope>NUCLEOTIDE SEQUENCE [LARGE SCALE GENOMIC DNA]</scope>
    <source>
        <strain evidence="4 5">HB13667</strain>
    </source>
</reference>
<evidence type="ECO:0000313" key="5">
    <source>
        <dbReference type="Proteomes" id="UP000050437"/>
    </source>
</evidence>
<dbReference type="InterPro" id="IPR001482">
    <property type="entry name" value="T2SS/T4SS_dom"/>
</dbReference>
<dbReference type="CDD" id="cd01130">
    <property type="entry name" value="VirB11-like_ATPase"/>
    <property type="match status" value="1"/>
</dbReference>
<comment type="similarity">
    <text evidence="1">Belongs to the GSP E family.</text>
</comment>
<dbReference type="SUPFAM" id="SSF52540">
    <property type="entry name" value="P-loop containing nucleoside triphosphate hydrolases"/>
    <property type="match status" value="1"/>
</dbReference>
<dbReference type="InterPro" id="IPR027417">
    <property type="entry name" value="P-loop_NTPase"/>
</dbReference>
<dbReference type="GO" id="GO:0016887">
    <property type="term" value="F:ATP hydrolysis activity"/>
    <property type="evidence" value="ECO:0007669"/>
    <property type="project" value="InterPro"/>
</dbReference>
<organism evidence="4 5">
    <name type="scientific">Pseudomonas putida</name>
    <name type="common">Arthrobacter siderocapsulatus</name>
    <dbReference type="NCBI Taxonomy" id="303"/>
    <lineage>
        <taxon>Bacteria</taxon>
        <taxon>Pseudomonadati</taxon>
        <taxon>Pseudomonadota</taxon>
        <taxon>Gammaproteobacteria</taxon>
        <taxon>Pseudomonadales</taxon>
        <taxon>Pseudomonadaceae</taxon>
        <taxon>Pseudomonas</taxon>
    </lineage>
</organism>
<evidence type="ECO:0000256" key="1">
    <source>
        <dbReference type="ARBA" id="ARBA00006611"/>
    </source>
</evidence>
<proteinExistence type="inferred from homology"/>